<evidence type="ECO:0000256" key="2">
    <source>
        <dbReference type="SAM" id="SignalP"/>
    </source>
</evidence>
<dbReference type="Proteomes" id="UP000799291">
    <property type="component" value="Unassembled WGS sequence"/>
</dbReference>
<evidence type="ECO:0000313" key="4">
    <source>
        <dbReference type="Proteomes" id="UP000799291"/>
    </source>
</evidence>
<feature type="chain" id="PRO_5026173568" evidence="2">
    <location>
        <begin position="18"/>
        <end position="101"/>
    </location>
</feature>
<feature type="signal peptide" evidence="2">
    <location>
        <begin position="1"/>
        <end position="17"/>
    </location>
</feature>
<gene>
    <name evidence="3" type="ORF">K458DRAFT_397034</name>
</gene>
<dbReference type="AlphaFoldDB" id="A0A6G1IEA4"/>
<protein>
    <submittedName>
        <fullName evidence="3">Uncharacterized protein</fullName>
    </submittedName>
</protein>
<evidence type="ECO:0000256" key="1">
    <source>
        <dbReference type="SAM" id="MobiDB-lite"/>
    </source>
</evidence>
<evidence type="ECO:0000313" key="3">
    <source>
        <dbReference type="EMBL" id="KAF2676301.1"/>
    </source>
</evidence>
<name>A0A6G1IEA4_9PLEO</name>
<accession>A0A6G1IEA4</accession>
<keyword evidence="4" id="KW-1185">Reference proteome</keyword>
<proteinExistence type="predicted"/>
<feature type="region of interest" description="Disordered" evidence="1">
    <location>
        <begin position="48"/>
        <end position="73"/>
    </location>
</feature>
<reference evidence="3" key="1">
    <citation type="journal article" date="2020" name="Stud. Mycol.">
        <title>101 Dothideomycetes genomes: a test case for predicting lifestyles and emergence of pathogens.</title>
        <authorList>
            <person name="Haridas S."/>
            <person name="Albert R."/>
            <person name="Binder M."/>
            <person name="Bloem J."/>
            <person name="Labutti K."/>
            <person name="Salamov A."/>
            <person name="Andreopoulos B."/>
            <person name="Baker S."/>
            <person name="Barry K."/>
            <person name="Bills G."/>
            <person name="Bluhm B."/>
            <person name="Cannon C."/>
            <person name="Castanera R."/>
            <person name="Culley D."/>
            <person name="Daum C."/>
            <person name="Ezra D."/>
            <person name="Gonzalez J."/>
            <person name="Henrissat B."/>
            <person name="Kuo A."/>
            <person name="Liang C."/>
            <person name="Lipzen A."/>
            <person name="Lutzoni F."/>
            <person name="Magnuson J."/>
            <person name="Mondo S."/>
            <person name="Nolan M."/>
            <person name="Ohm R."/>
            <person name="Pangilinan J."/>
            <person name="Park H.-J."/>
            <person name="Ramirez L."/>
            <person name="Alfaro M."/>
            <person name="Sun H."/>
            <person name="Tritt A."/>
            <person name="Yoshinaga Y."/>
            <person name="Zwiers L.-H."/>
            <person name="Turgeon B."/>
            <person name="Goodwin S."/>
            <person name="Spatafora J."/>
            <person name="Crous P."/>
            <person name="Grigoriev I."/>
        </authorList>
    </citation>
    <scope>NUCLEOTIDE SEQUENCE</scope>
    <source>
        <strain evidence="3">CBS 122367</strain>
    </source>
</reference>
<organism evidence="3 4">
    <name type="scientific">Lentithecium fluviatile CBS 122367</name>
    <dbReference type="NCBI Taxonomy" id="1168545"/>
    <lineage>
        <taxon>Eukaryota</taxon>
        <taxon>Fungi</taxon>
        <taxon>Dikarya</taxon>
        <taxon>Ascomycota</taxon>
        <taxon>Pezizomycotina</taxon>
        <taxon>Dothideomycetes</taxon>
        <taxon>Pleosporomycetidae</taxon>
        <taxon>Pleosporales</taxon>
        <taxon>Massarineae</taxon>
        <taxon>Lentitheciaceae</taxon>
        <taxon>Lentithecium</taxon>
    </lineage>
</organism>
<keyword evidence="2" id="KW-0732">Signal</keyword>
<sequence>MHFVAATTLLFATLALATPAPVAQPEADAASALAPLAPNLAARAAGIHLDARDPKKSKPKGSSGSNSNDTEESAALMIAPSRVLELGALGLGVVEIVRLWG</sequence>
<dbReference type="EMBL" id="MU005636">
    <property type="protein sequence ID" value="KAF2676301.1"/>
    <property type="molecule type" value="Genomic_DNA"/>
</dbReference>